<name>A0ABV7P0P8_9PSEU</name>
<proteinExistence type="inferred from homology"/>
<dbReference type="Proteomes" id="UP001595645">
    <property type="component" value="Unassembled WGS sequence"/>
</dbReference>
<dbReference type="PANTHER" id="PTHR11487">
    <property type="entry name" value="THIOESTERASE"/>
    <property type="match status" value="1"/>
</dbReference>
<evidence type="ECO:0000256" key="1">
    <source>
        <dbReference type="ARBA" id="ARBA00007169"/>
    </source>
</evidence>
<reference evidence="5" key="1">
    <citation type="journal article" date="2019" name="Int. J. Syst. Evol. Microbiol.">
        <title>The Global Catalogue of Microorganisms (GCM) 10K type strain sequencing project: providing services to taxonomists for standard genome sequencing and annotation.</title>
        <authorList>
            <consortium name="The Broad Institute Genomics Platform"/>
            <consortium name="The Broad Institute Genome Sequencing Center for Infectious Disease"/>
            <person name="Wu L."/>
            <person name="Ma J."/>
        </authorList>
    </citation>
    <scope>NUCLEOTIDE SEQUENCE [LARGE SCALE GENOMIC DNA]</scope>
    <source>
        <strain evidence="5">CGMCC 4.7676</strain>
    </source>
</reference>
<dbReference type="RefSeq" id="WP_378241432.1">
    <property type="nucleotide sequence ID" value="NZ_JBHRWK010000038.1"/>
</dbReference>
<keyword evidence="2" id="KW-0378">Hydrolase</keyword>
<dbReference type="InterPro" id="IPR020802">
    <property type="entry name" value="TesA-like"/>
</dbReference>
<dbReference type="SMART" id="SM00824">
    <property type="entry name" value="PKS_TE"/>
    <property type="match status" value="1"/>
</dbReference>
<evidence type="ECO:0000259" key="3">
    <source>
        <dbReference type="SMART" id="SM00824"/>
    </source>
</evidence>
<gene>
    <name evidence="4" type="ORF">ACFOSH_24775</name>
</gene>
<accession>A0ABV7P0P8</accession>
<dbReference type="Pfam" id="PF00975">
    <property type="entry name" value="Thioesterase"/>
    <property type="match status" value="1"/>
</dbReference>
<keyword evidence="5" id="KW-1185">Reference proteome</keyword>
<sequence>MMQRISRSIFRLDTTPADPAARIICFPYAGGAAQLFRSWPEALAPAEVLAITLPGRGVRLREPLDSDLRSIAHSVSDDLEGFLDRPYVLFGHSMGGLVAYECALELARRGLPGPLMLGVASTPAPHLVVAEADGPESDEQLVDRILRLGMDSGRLVEHPEAVAALLPGIRADFQAFDTYHCGQEPPLDIPISAWAGDQDTVVSPGNVAAWRAYTTREFTLTGVPAGHSYIEEQRDLILPPILNLLTSSLPEGALQ</sequence>
<dbReference type="Gene3D" id="3.40.50.1820">
    <property type="entry name" value="alpha/beta hydrolase"/>
    <property type="match status" value="1"/>
</dbReference>
<comment type="caution">
    <text evidence="4">The sequence shown here is derived from an EMBL/GenBank/DDBJ whole genome shotgun (WGS) entry which is preliminary data.</text>
</comment>
<evidence type="ECO:0000313" key="4">
    <source>
        <dbReference type="EMBL" id="MFC3452663.1"/>
    </source>
</evidence>
<dbReference type="InterPro" id="IPR001031">
    <property type="entry name" value="Thioesterase"/>
</dbReference>
<dbReference type="InterPro" id="IPR012223">
    <property type="entry name" value="TEII"/>
</dbReference>
<feature type="domain" description="Thioesterase TesA-like" evidence="3">
    <location>
        <begin position="24"/>
        <end position="211"/>
    </location>
</feature>
<dbReference type="InterPro" id="IPR029058">
    <property type="entry name" value="AB_hydrolase_fold"/>
</dbReference>
<dbReference type="EMBL" id="JBHRWK010000038">
    <property type="protein sequence ID" value="MFC3452663.1"/>
    <property type="molecule type" value="Genomic_DNA"/>
</dbReference>
<dbReference type="SUPFAM" id="SSF53474">
    <property type="entry name" value="alpha/beta-Hydrolases"/>
    <property type="match status" value="1"/>
</dbReference>
<protein>
    <submittedName>
        <fullName evidence="4">Thioesterase II family protein</fullName>
    </submittedName>
</protein>
<evidence type="ECO:0000256" key="2">
    <source>
        <dbReference type="ARBA" id="ARBA00022801"/>
    </source>
</evidence>
<comment type="similarity">
    <text evidence="1">Belongs to the thioesterase family.</text>
</comment>
<evidence type="ECO:0000313" key="5">
    <source>
        <dbReference type="Proteomes" id="UP001595645"/>
    </source>
</evidence>
<dbReference type="PANTHER" id="PTHR11487:SF0">
    <property type="entry name" value="S-ACYL FATTY ACID SYNTHASE THIOESTERASE, MEDIUM CHAIN"/>
    <property type="match status" value="1"/>
</dbReference>
<organism evidence="4 5">
    <name type="scientific">Amycolatopsis speibonae</name>
    <dbReference type="NCBI Taxonomy" id="1450224"/>
    <lineage>
        <taxon>Bacteria</taxon>
        <taxon>Bacillati</taxon>
        <taxon>Actinomycetota</taxon>
        <taxon>Actinomycetes</taxon>
        <taxon>Pseudonocardiales</taxon>
        <taxon>Pseudonocardiaceae</taxon>
        <taxon>Amycolatopsis</taxon>
    </lineage>
</organism>